<evidence type="ECO:0000256" key="1">
    <source>
        <dbReference type="ARBA" id="ARBA00004429"/>
    </source>
</evidence>
<comment type="subcellular location">
    <subcellularLocation>
        <location evidence="1">Cell inner membrane</location>
        <topology evidence="1">Multi-pass membrane protein</topology>
    </subcellularLocation>
    <subcellularLocation>
        <location evidence="9">Cell membrane</location>
        <topology evidence="9">Multi-pass membrane protein</topology>
    </subcellularLocation>
</comment>
<feature type="transmembrane region" description="Helical" evidence="10">
    <location>
        <begin position="191"/>
        <end position="220"/>
    </location>
</feature>
<dbReference type="GO" id="GO:0005886">
    <property type="term" value="C:plasma membrane"/>
    <property type="evidence" value="ECO:0007669"/>
    <property type="project" value="UniProtKB-SubCell"/>
</dbReference>
<keyword evidence="4" id="KW-1003">Cell membrane</keyword>
<dbReference type="PRINTS" id="PR00812">
    <property type="entry name" value="BCTERIALGSPF"/>
</dbReference>
<gene>
    <name evidence="12" type="ordered locus">P9303_00171</name>
</gene>
<sequence length="426" mass="46673">MTSFVATYESASGQTRTMTIKAADLTTAKKLLRRRGIRATDLKAALNNKGQESSKKIDRQKNTKSSNLGLFSIDLAAAFEKSPGVKDKAVFASKLATLVDAGVPIVRSLDLMANQQRLPMFKRALMKVSLDVNEGSAMGTAMRMWPKVFDQLSIAMVEAGEAGGVLDESLKRLAKLLEDNARLKNQIKGALGYPITVLVIAILVFLGMTIFLIPTFAEIFEDLGAELPLFTQFMVDLSKLLRSSFSLLLTGVLLVCAWIFNRYYSTHQGRRQIDRLKLRIPLFGNLIIKTATAQFCRIFSSLIRAGVPILMSLEIASETAGNAIISDAILESRTLVQEGVLLSAALIRQKVLPDMALNMLAIGEETGEMDQMLSKVADFYEDEVSTSVKALTSMLEPAMIVVVGVIVGSILLAMYLPMFTVFDQIQ</sequence>
<keyword evidence="7 10" id="KW-1133">Transmembrane helix</keyword>
<dbReference type="BioCyc" id="PMAR59922:G1G80-18-MONOMER"/>
<dbReference type="InterPro" id="IPR003004">
    <property type="entry name" value="GspF/PilC"/>
</dbReference>
<dbReference type="HOGENOM" id="CLU_035032_0_1_3"/>
<dbReference type="RefSeq" id="WP_011824708.1">
    <property type="nucleotide sequence ID" value="NC_008820.1"/>
</dbReference>
<keyword evidence="5" id="KW-0997">Cell inner membrane</keyword>
<dbReference type="EMBL" id="CP000554">
    <property type="protein sequence ID" value="ABM76774.1"/>
    <property type="molecule type" value="Genomic_DNA"/>
</dbReference>
<evidence type="ECO:0000256" key="8">
    <source>
        <dbReference type="ARBA" id="ARBA00023136"/>
    </source>
</evidence>
<evidence type="ECO:0000256" key="6">
    <source>
        <dbReference type="ARBA" id="ARBA00022692"/>
    </source>
</evidence>
<dbReference type="AlphaFoldDB" id="A2C5L4"/>
<dbReference type="STRING" id="59922.P9303_00171"/>
<evidence type="ECO:0000313" key="12">
    <source>
        <dbReference type="EMBL" id="ABM76774.1"/>
    </source>
</evidence>
<dbReference type="PANTHER" id="PTHR30012:SF0">
    <property type="entry name" value="TYPE II SECRETION SYSTEM PROTEIN F-RELATED"/>
    <property type="match status" value="1"/>
</dbReference>
<evidence type="ECO:0000256" key="2">
    <source>
        <dbReference type="ARBA" id="ARBA00005745"/>
    </source>
</evidence>
<protein>
    <submittedName>
        <fullName evidence="12">Pili biogenesis protein</fullName>
    </submittedName>
</protein>
<feature type="domain" description="Type II secretion system protein GspF" evidence="11">
    <location>
        <begin position="295"/>
        <end position="417"/>
    </location>
</feature>
<dbReference type="KEGG" id="pmf:P9303_00171"/>
<evidence type="ECO:0000256" key="3">
    <source>
        <dbReference type="ARBA" id="ARBA00022448"/>
    </source>
</evidence>
<dbReference type="Gene3D" id="1.20.81.30">
    <property type="entry name" value="Type II secretion system (T2SS), domain F"/>
    <property type="match status" value="2"/>
</dbReference>
<evidence type="ECO:0000256" key="10">
    <source>
        <dbReference type="SAM" id="Phobius"/>
    </source>
</evidence>
<keyword evidence="8 10" id="KW-0472">Membrane</keyword>
<evidence type="ECO:0000256" key="5">
    <source>
        <dbReference type="ARBA" id="ARBA00022519"/>
    </source>
</evidence>
<evidence type="ECO:0000256" key="7">
    <source>
        <dbReference type="ARBA" id="ARBA00022989"/>
    </source>
</evidence>
<dbReference type="GO" id="GO:0009306">
    <property type="term" value="P:protein secretion"/>
    <property type="evidence" value="ECO:0007669"/>
    <property type="project" value="InterPro"/>
</dbReference>
<evidence type="ECO:0000313" key="13">
    <source>
        <dbReference type="Proteomes" id="UP000002274"/>
    </source>
</evidence>
<evidence type="ECO:0000259" key="11">
    <source>
        <dbReference type="Pfam" id="PF00482"/>
    </source>
</evidence>
<evidence type="ECO:0000256" key="4">
    <source>
        <dbReference type="ARBA" id="ARBA00022475"/>
    </source>
</evidence>
<accession>A2C5L4</accession>
<proteinExistence type="inferred from homology"/>
<keyword evidence="6 9" id="KW-0812">Transmembrane</keyword>
<dbReference type="PROSITE" id="PS00874">
    <property type="entry name" value="T2SP_F"/>
    <property type="match status" value="1"/>
</dbReference>
<name>A2C5L4_PROM3</name>
<comment type="similarity">
    <text evidence="2 9">Belongs to the GSP F family.</text>
</comment>
<dbReference type="InterPro" id="IPR018076">
    <property type="entry name" value="T2SS_GspF_dom"/>
</dbReference>
<keyword evidence="3 9" id="KW-0813">Transport</keyword>
<dbReference type="PANTHER" id="PTHR30012">
    <property type="entry name" value="GENERAL SECRETION PATHWAY PROTEIN"/>
    <property type="match status" value="1"/>
</dbReference>
<reference evidence="12 13" key="1">
    <citation type="journal article" date="2007" name="PLoS Genet.">
        <title>Patterns and implications of gene gain and loss in the evolution of Prochlorococcus.</title>
        <authorList>
            <person name="Kettler G.C."/>
            <person name="Martiny A.C."/>
            <person name="Huang K."/>
            <person name="Zucker J."/>
            <person name="Coleman M.L."/>
            <person name="Rodrigue S."/>
            <person name="Chen F."/>
            <person name="Lapidus A."/>
            <person name="Ferriera S."/>
            <person name="Johnson J."/>
            <person name="Steglich C."/>
            <person name="Church G.M."/>
            <person name="Richardson P."/>
            <person name="Chisholm S.W."/>
        </authorList>
    </citation>
    <scope>NUCLEOTIDE SEQUENCE [LARGE SCALE GENOMIC DNA]</scope>
    <source>
        <strain evidence="12 13">MIT 9303</strain>
    </source>
</reference>
<organism evidence="12 13">
    <name type="scientific">Prochlorococcus marinus (strain MIT 9303)</name>
    <dbReference type="NCBI Taxonomy" id="59922"/>
    <lineage>
        <taxon>Bacteria</taxon>
        <taxon>Bacillati</taxon>
        <taxon>Cyanobacteriota</taxon>
        <taxon>Cyanophyceae</taxon>
        <taxon>Synechococcales</taxon>
        <taxon>Prochlorococcaceae</taxon>
        <taxon>Prochlorococcus</taxon>
    </lineage>
</organism>
<dbReference type="Pfam" id="PF00482">
    <property type="entry name" value="T2SSF"/>
    <property type="match status" value="2"/>
</dbReference>
<feature type="transmembrane region" description="Helical" evidence="10">
    <location>
        <begin position="398"/>
        <end position="422"/>
    </location>
</feature>
<dbReference type="InterPro" id="IPR001992">
    <property type="entry name" value="T2SS_GspF/T4SS_PilC_CS"/>
</dbReference>
<feature type="transmembrane region" description="Helical" evidence="10">
    <location>
        <begin position="240"/>
        <end position="261"/>
    </location>
</feature>
<evidence type="ECO:0000256" key="9">
    <source>
        <dbReference type="RuleBase" id="RU003923"/>
    </source>
</evidence>
<feature type="domain" description="Type II secretion system protein GspF" evidence="11">
    <location>
        <begin position="91"/>
        <end position="214"/>
    </location>
</feature>
<dbReference type="InterPro" id="IPR042094">
    <property type="entry name" value="T2SS_GspF_sf"/>
</dbReference>
<dbReference type="FunFam" id="1.20.81.30:FF:000001">
    <property type="entry name" value="Type II secretion system protein F"/>
    <property type="match status" value="2"/>
</dbReference>
<dbReference type="Proteomes" id="UP000002274">
    <property type="component" value="Chromosome"/>
</dbReference>